<dbReference type="InterPro" id="IPR043132">
    <property type="entry name" value="BCAT-like_C"/>
</dbReference>
<dbReference type="PANTHER" id="PTHR42743">
    <property type="entry name" value="AMINO-ACID AMINOTRANSFERASE"/>
    <property type="match status" value="1"/>
</dbReference>
<comment type="similarity">
    <text evidence="1">Belongs to the class-IV pyridoxal-phosphate-dependent aminotransferase family.</text>
</comment>
<dbReference type="EMBL" id="JAUHPX010000002">
    <property type="protein sequence ID" value="MDN4487409.1"/>
    <property type="molecule type" value="Genomic_DNA"/>
</dbReference>
<dbReference type="SUPFAM" id="SSF56752">
    <property type="entry name" value="D-aminoacid aminotransferase-like PLP-dependent enzymes"/>
    <property type="match status" value="1"/>
</dbReference>
<accession>A0AAW7M1R0</accession>
<comment type="caution">
    <text evidence="2">The sequence shown here is derived from an EMBL/GenBank/DDBJ whole genome shotgun (WGS) entry which is preliminary data.</text>
</comment>
<dbReference type="GO" id="GO:0008483">
    <property type="term" value="F:transaminase activity"/>
    <property type="evidence" value="ECO:0007669"/>
    <property type="project" value="UniProtKB-KW"/>
</dbReference>
<dbReference type="InterPro" id="IPR036038">
    <property type="entry name" value="Aminotransferase-like"/>
</dbReference>
<protein>
    <submittedName>
        <fullName evidence="2">Aminotransferase class IV</fullName>
    </submittedName>
</protein>
<dbReference type="InterPro" id="IPR050571">
    <property type="entry name" value="Class-IV_PLP-Dep_Aminotrnsfr"/>
</dbReference>
<dbReference type="Gene3D" id="3.30.470.10">
    <property type="match status" value="1"/>
</dbReference>
<organism evidence="2 3">
    <name type="scientific">Demequina lignilytica</name>
    <dbReference type="NCBI Taxonomy" id="3051663"/>
    <lineage>
        <taxon>Bacteria</taxon>
        <taxon>Bacillati</taxon>
        <taxon>Actinomycetota</taxon>
        <taxon>Actinomycetes</taxon>
        <taxon>Micrococcales</taxon>
        <taxon>Demequinaceae</taxon>
        <taxon>Demequina</taxon>
    </lineage>
</organism>
<dbReference type="InterPro" id="IPR043131">
    <property type="entry name" value="BCAT-like_N"/>
</dbReference>
<dbReference type="InterPro" id="IPR001544">
    <property type="entry name" value="Aminotrans_IV"/>
</dbReference>
<evidence type="ECO:0000313" key="3">
    <source>
        <dbReference type="Proteomes" id="UP001172737"/>
    </source>
</evidence>
<gene>
    <name evidence="2" type="ORF">QQX10_04410</name>
</gene>
<keyword evidence="2" id="KW-0032">Aminotransferase</keyword>
<dbReference type="AlphaFoldDB" id="A0AAW7M1R0"/>
<sequence length="299" mass="31631">MPVLVLCGAPVAGMPGAPSRMVDPTTPIASATDLGLTRGDGVFETVGVHDGRMHDLEPHLERLAQSAAMLDMPKPDLGVFREAISWAVRELLHGLDEVPATALCKVVYTRGTETAAAEIPGGRPLGFAYADVFPDVSADRHEGVPVITLSRGYPKGVGAQAPWLLAGAKTLSYAINMAALRHAKARGAKDVILTTTDGFVLEAPRSTVLVRHGGMVVTPAIEAGLLHGTAQRAAFDAFEDRGFTCDYRDVTVEQLTSADAVWLTDSVQLLRPVRTLDGTELAVDQELTGAVNAHMLAAH</sequence>
<dbReference type="PANTHER" id="PTHR42743:SF11">
    <property type="entry name" value="AMINODEOXYCHORISMATE LYASE"/>
    <property type="match status" value="1"/>
</dbReference>
<dbReference type="GO" id="GO:0046394">
    <property type="term" value="P:carboxylic acid biosynthetic process"/>
    <property type="evidence" value="ECO:0007669"/>
    <property type="project" value="UniProtKB-ARBA"/>
</dbReference>
<dbReference type="RefSeq" id="WP_301118469.1">
    <property type="nucleotide sequence ID" value="NZ_JAUHPX010000002.1"/>
</dbReference>
<keyword evidence="2" id="KW-0808">Transferase</keyword>
<dbReference type="Gene3D" id="3.20.10.10">
    <property type="entry name" value="D-amino Acid Aminotransferase, subunit A, domain 2"/>
    <property type="match status" value="1"/>
</dbReference>
<proteinExistence type="inferred from homology"/>
<evidence type="ECO:0000313" key="2">
    <source>
        <dbReference type="EMBL" id="MDN4487409.1"/>
    </source>
</evidence>
<dbReference type="GO" id="GO:0005829">
    <property type="term" value="C:cytosol"/>
    <property type="evidence" value="ECO:0007669"/>
    <property type="project" value="TreeGrafter"/>
</dbReference>
<name>A0AAW7M1R0_9MICO</name>
<reference evidence="2" key="1">
    <citation type="submission" date="2023-06" db="EMBL/GenBank/DDBJ databases">
        <title>Sysu t00039.</title>
        <authorList>
            <person name="Gao L."/>
            <person name="Fang B.-Z."/>
            <person name="Li W.-J."/>
        </authorList>
    </citation>
    <scope>NUCLEOTIDE SEQUENCE</scope>
    <source>
        <strain evidence="2">SYSU T00039</strain>
    </source>
</reference>
<dbReference type="Proteomes" id="UP001172737">
    <property type="component" value="Unassembled WGS sequence"/>
</dbReference>
<keyword evidence="3" id="KW-1185">Reference proteome</keyword>
<dbReference type="Pfam" id="PF01063">
    <property type="entry name" value="Aminotran_4"/>
    <property type="match status" value="1"/>
</dbReference>
<evidence type="ECO:0000256" key="1">
    <source>
        <dbReference type="ARBA" id="ARBA00009320"/>
    </source>
</evidence>